<keyword evidence="1" id="KW-0812">Transmembrane</keyword>
<evidence type="ECO:0000313" key="2">
    <source>
        <dbReference type="EMBL" id="WYY00498.1"/>
    </source>
</evidence>
<name>A0AAX4NH50_9ARCH</name>
<evidence type="ECO:0000256" key="1">
    <source>
        <dbReference type="SAM" id="Phobius"/>
    </source>
</evidence>
<dbReference type="GeneID" id="95967810"/>
<feature type="transmembrane region" description="Helical" evidence="1">
    <location>
        <begin position="55"/>
        <end position="76"/>
    </location>
</feature>
<dbReference type="AlphaFoldDB" id="A0AAX4NH50"/>
<accession>A0AAX4NH50</accession>
<feature type="transmembrane region" description="Helical" evidence="1">
    <location>
        <begin position="97"/>
        <end position="119"/>
    </location>
</feature>
<feature type="transmembrane region" description="Helical" evidence="1">
    <location>
        <begin position="131"/>
        <end position="155"/>
    </location>
</feature>
<reference evidence="2 3" key="1">
    <citation type="submission" date="2023-09" db="EMBL/GenBank/DDBJ databases">
        <authorList>
            <person name="Golyshina O.V."/>
            <person name="Lunev E.A."/>
            <person name="Bargiela R."/>
            <person name="Gaines M.C."/>
            <person name="Daum B."/>
            <person name="Bale N.J."/>
            <person name="Koenen M."/>
            <person name="Sinninghe Damst J.S."/>
            <person name="Yakimov M."/>
            <person name="Golyshin P.N."/>
        </authorList>
    </citation>
    <scope>NUCLEOTIDE SEQUENCE [LARGE SCALE GENOMIC DNA]</scope>
    <source>
        <strain evidence="2 3">M1</strain>
    </source>
</reference>
<organism evidence="2 3">
    <name type="scientific">Oxyplasma meridianum</name>
    <dbReference type="NCBI Taxonomy" id="3073602"/>
    <lineage>
        <taxon>Archaea</taxon>
        <taxon>Methanobacteriati</taxon>
        <taxon>Thermoplasmatota</taxon>
        <taxon>Thermoplasmata</taxon>
        <taxon>Thermoplasmatales</taxon>
        <taxon>Thermoplasmataceae</taxon>
        <taxon>Oxyplasma</taxon>
    </lineage>
</organism>
<keyword evidence="3" id="KW-1185">Reference proteome</keyword>
<dbReference type="RefSeq" id="WP_393970834.1">
    <property type="nucleotide sequence ID" value="NZ_CP133772.1"/>
</dbReference>
<sequence length="161" mass="18366">MVQVKLKGRIESLYKVRTVFAFAFIITFLTSNQYIKFYYFPDVSKRFVIFFSQTSLLGVYASLIGLLLAAYAVLITMIPNFSSDSLKQPIFGQVNRLFLYTILNGIILMIIDFTNGIIPDNSIPLFLDIEIFFFISLLSGLIFCVLALSDLFGIVRRKGER</sequence>
<proteinExistence type="predicted"/>
<keyword evidence="1" id="KW-1133">Transmembrane helix</keyword>
<protein>
    <submittedName>
        <fullName evidence="2">Uncharacterized protein</fullName>
    </submittedName>
</protein>
<dbReference type="KEGG" id="omr:OXIME_001073"/>
<evidence type="ECO:0000313" key="3">
    <source>
        <dbReference type="Proteomes" id="UP001451606"/>
    </source>
</evidence>
<keyword evidence="1" id="KW-0472">Membrane</keyword>
<dbReference type="EMBL" id="CP133772">
    <property type="protein sequence ID" value="WYY00498.1"/>
    <property type="molecule type" value="Genomic_DNA"/>
</dbReference>
<dbReference type="Proteomes" id="UP001451606">
    <property type="component" value="Chromosome"/>
</dbReference>
<gene>
    <name evidence="2" type="ORF">OXIME_001073</name>
</gene>
<feature type="transmembrane region" description="Helical" evidence="1">
    <location>
        <begin position="12"/>
        <end position="35"/>
    </location>
</feature>